<evidence type="ECO:0000256" key="1">
    <source>
        <dbReference type="ARBA" id="ARBA00004651"/>
    </source>
</evidence>
<evidence type="ECO:0000256" key="7">
    <source>
        <dbReference type="ARBA" id="ARBA00023136"/>
    </source>
</evidence>
<proteinExistence type="inferred from homology"/>
<comment type="caution">
    <text evidence="10">The sequence shown here is derived from an EMBL/GenBank/DDBJ whole genome shotgun (WGS) entry which is preliminary data.</text>
</comment>
<comment type="similarity">
    <text evidence="8">Belongs to the binding-protein-dependent transport system permease family. LivHM subfamily.</text>
</comment>
<dbReference type="CDD" id="cd06582">
    <property type="entry name" value="TM_PBP1_LivH_like"/>
    <property type="match status" value="1"/>
</dbReference>
<sequence>MSFIKMLENLFNIFYQFMDSFSFLILAAIGLAVIFGMMGVINLAHGEFIMLGAYITTLSWLAGIPIPIAILLGSIGVGCFGFIIDKLIIRHLYGRPLDSVVATWGISLIMGQGMLVIMGPSLQGPSTPFGSFSIGEINYSTYRIVLAIIACLLLFLLYWVFMHTKFGLMSRATMQNEEIARSLGTNTKQIYTTTFVLGSMLAGLTGGLYAFTMSIGPTFGSGFLMESFVTVIVGGANPLTGTVMAGGTLGVVHSGLSFVFGTFIGRVGLLIAAILFIRLWPTGFSGLIDKKVIRVNR</sequence>
<evidence type="ECO:0000313" key="11">
    <source>
        <dbReference type="Proteomes" id="UP001597227"/>
    </source>
</evidence>
<dbReference type="EMBL" id="JBHUEK010000034">
    <property type="protein sequence ID" value="MFD1781577.1"/>
    <property type="molecule type" value="Genomic_DNA"/>
</dbReference>
<evidence type="ECO:0000313" key="10">
    <source>
        <dbReference type="EMBL" id="MFD1781577.1"/>
    </source>
</evidence>
<comment type="subcellular location">
    <subcellularLocation>
        <location evidence="1">Cell membrane</location>
        <topology evidence="1">Multi-pass membrane protein</topology>
    </subcellularLocation>
</comment>
<dbReference type="Proteomes" id="UP001597227">
    <property type="component" value="Unassembled WGS sequence"/>
</dbReference>
<keyword evidence="6 9" id="KW-1133">Transmembrane helix</keyword>
<keyword evidence="3" id="KW-1003">Cell membrane</keyword>
<keyword evidence="4 9" id="KW-0812">Transmembrane</keyword>
<dbReference type="InterPro" id="IPR052157">
    <property type="entry name" value="BCAA_transport_permease"/>
</dbReference>
<feature type="transmembrane region" description="Helical" evidence="9">
    <location>
        <begin position="101"/>
        <end position="122"/>
    </location>
</feature>
<gene>
    <name evidence="10" type="ORF">ACFSFW_23290</name>
</gene>
<evidence type="ECO:0000256" key="3">
    <source>
        <dbReference type="ARBA" id="ARBA00022475"/>
    </source>
</evidence>
<protein>
    <submittedName>
        <fullName evidence="10">Branched-chain amino acid ABC transporter permease</fullName>
    </submittedName>
</protein>
<organism evidence="10 11">
    <name type="scientific">Fredinandcohnia salidurans</name>
    <dbReference type="NCBI Taxonomy" id="2595041"/>
    <lineage>
        <taxon>Bacteria</taxon>
        <taxon>Bacillati</taxon>
        <taxon>Bacillota</taxon>
        <taxon>Bacilli</taxon>
        <taxon>Bacillales</taxon>
        <taxon>Bacillaceae</taxon>
        <taxon>Fredinandcohnia</taxon>
    </lineage>
</organism>
<feature type="transmembrane region" description="Helical" evidence="9">
    <location>
        <begin position="190"/>
        <end position="211"/>
    </location>
</feature>
<evidence type="ECO:0000256" key="8">
    <source>
        <dbReference type="ARBA" id="ARBA00037998"/>
    </source>
</evidence>
<feature type="transmembrane region" description="Helical" evidence="9">
    <location>
        <begin position="258"/>
        <end position="280"/>
    </location>
</feature>
<evidence type="ECO:0000256" key="6">
    <source>
        <dbReference type="ARBA" id="ARBA00022989"/>
    </source>
</evidence>
<keyword evidence="7 9" id="KW-0472">Membrane</keyword>
<reference evidence="11" key="1">
    <citation type="journal article" date="2019" name="Int. J. Syst. Evol. Microbiol.">
        <title>The Global Catalogue of Microorganisms (GCM) 10K type strain sequencing project: providing services to taxonomists for standard genome sequencing and annotation.</title>
        <authorList>
            <consortium name="The Broad Institute Genomics Platform"/>
            <consortium name="The Broad Institute Genome Sequencing Center for Infectious Disease"/>
            <person name="Wu L."/>
            <person name="Ma J."/>
        </authorList>
    </citation>
    <scope>NUCLEOTIDE SEQUENCE [LARGE SCALE GENOMIC DNA]</scope>
    <source>
        <strain evidence="11">CCUG 15531</strain>
    </source>
</reference>
<feature type="transmembrane region" description="Helical" evidence="9">
    <location>
        <begin position="64"/>
        <end position="89"/>
    </location>
</feature>
<evidence type="ECO:0000256" key="4">
    <source>
        <dbReference type="ARBA" id="ARBA00022692"/>
    </source>
</evidence>
<dbReference type="RefSeq" id="WP_388041974.1">
    <property type="nucleotide sequence ID" value="NZ_JBHUEK010000034.1"/>
</dbReference>
<feature type="transmembrane region" description="Helical" evidence="9">
    <location>
        <begin position="223"/>
        <end position="246"/>
    </location>
</feature>
<keyword evidence="2" id="KW-0813">Transport</keyword>
<dbReference type="InterPro" id="IPR001851">
    <property type="entry name" value="ABC_transp_permease"/>
</dbReference>
<evidence type="ECO:0000256" key="5">
    <source>
        <dbReference type="ARBA" id="ARBA00022970"/>
    </source>
</evidence>
<keyword evidence="11" id="KW-1185">Reference proteome</keyword>
<dbReference type="PANTHER" id="PTHR11795">
    <property type="entry name" value="BRANCHED-CHAIN AMINO ACID TRANSPORT SYSTEM PERMEASE PROTEIN LIVH"/>
    <property type="match status" value="1"/>
</dbReference>
<evidence type="ECO:0000256" key="2">
    <source>
        <dbReference type="ARBA" id="ARBA00022448"/>
    </source>
</evidence>
<name>A0ABW4MUF5_9BACI</name>
<dbReference type="Pfam" id="PF02653">
    <property type="entry name" value="BPD_transp_2"/>
    <property type="match status" value="1"/>
</dbReference>
<feature type="transmembrane region" description="Helical" evidence="9">
    <location>
        <begin position="142"/>
        <end position="161"/>
    </location>
</feature>
<feature type="transmembrane region" description="Helical" evidence="9">
    <location>
        <begin position="21"/>
        <end position="44"/>
    </location>
</feature>
<accession>A0ABW4MUF5</accession>
<keyword evidence="5" id="KW-0029">Amino-acid transport</keyword>
<dbReference type="PANTHER" id="PTHR11795:SF447">
    <property type="entry name" value="ABC TRANSPORTER PERMEASE PROTEIN"/>
    <property type="match status" value="1"/>
</dbReference>
<evidence type="ECO:0000256" key="9">
    <source>
        <dbReference type="SAM" id="Phobius"/>
    </source>
</evidence>